<feature type="compositionally biased region" description="Basic and acidic residues" evidence="5">
    <location>
        <begin position="221"/>
        <end position="230"/>
    </location>
</feature>
<accession>A0A6G1Q494</accession>
<dbReference type="SUPFAM" id="SSF57716">
    <property type="entry name" value="Glucocorticoid receptor-like (DNA-binding domain)"/>
    <property type="match status" value="2"/>
</dbReference>
<feature type="compositionally biased region" description="Acidic residues" evidence="5">
    <location>
        <begin position="622"/>
        <end position="645"/>
    </location>
</feature>
<evidence type="ECO:0000313" key="7">
    <source>
        <dbReference type="EMBL" id="KAF3697355.1"/>
    </source>
</evidence>
<feature type="compositionally biased region" description="Polar residues" evidence="5">
    <location>
        <begin position="124"/>
        <end position="142"/>
    </location>
</feature>
<evidence type="ECO:0000256" key="5">
    <source>
        <dbReference type="SAM" id="MobiDB-lite"/>
    </source>
</evidence>
<feature type="compositionally biased region" description="Low complexity" evidence="5">
    <location>
        <begin position="80"/>
        <end position="98"/>
    </location>
</feature>
<gene>
    <name evidence="7" type="ORF">EXN66_Car013035</name>
</gene>
<feature type="compositionally biased region" description="Low complexity" evidence="5">
    <location>
        <begin position="143"/>
        <end position="153"/>
    </location>
</feature>
<dbReference type="FunFam" id="2.10.110.10:FF:000002">
    <property type="entry name" value="LIM domain and actin-binding 1"/>
    <property type="match status" value="1"/>
</dbReference>
<dbReference type="AlphaFoldDB" id="A0A6G1Q494"/>
<feature type="compositionally biased region" description="Acidic residues" evidence="5">
    <location>
        <begin position="680"/>
        <end position="692"/>
    </location>
</feature>
<dbReference type="InterPro" id="IPR028740">
    <property type="entry name" value="EPLIN_Lim_dom"/>
</dbReference>
<dbReference type="PROSITE" id="PS00478">
    <property type="entry name" value="LIM_DOMAIN_1"/>
    <property type="match status" value="1"/>
</dbReference>
<evidence type="ECO:0000256" key="1">
    <source>
        <dbReference type="ARBA" id="ARBA00022723"/>
    </source>
</evidence>
<feature type="compositionally biased region" description="Polar residues" evidence="5">
    <location>
        <begin position="306"/>
        <end position="330"/>
    </location>
</feature>
<evidence type="ECO:0000256" key="2">
    <source>
        <dbReference type="ARBA" id="ARBA00022833"/>
    </source>
</evidence>
<evidence type="ECO:0000259" key="6">
    <source>
        <dbReference type="PROSITE" id="PS50023"/>
    </source>
</evidence>
<feature type="compositionally biased region" description="Basic and acidic residues" evidence="5">
    <location>
        <begin position="472"/>
        <end position="482"/>
    </location>
</feature>
<dbReference type="InterPro" id="IPR001781">
    <property type="entry name" value="Znf_LIM"/>
</dbReference>
<feature type="compositionally biased region" description="Basic and acidic residues" evidence="5">
    <location>
        <begin position="411"/>
        <end position="423"/>
    </location>
</feature>
<dbReference type="GO" id="GO:0046872">
    <property type="term" value="F:metal ion binding"/>
    <property type="evidence" value="ECO:0007669"/>
    <property type="project" value="UniProtKB-KW"/>
</dbReference>
<dbReference type="PROSITE" id="PS50023">
    <property type="entry name" value="LIM_DOMAIN_2"/>
    <property type="match status" value="1"/>
</dbReference>
<keyword evidence="8" id="KW-1185">Reference proteome</keyword>
<protein>
    <submittedName>
        <fullName evidence="7">LIM domain and actin-binding protein 1 Epithelial protein lost in neoplasm</fullName>
    </submittedName>
</protein>
<reference evidence="7 8" key="1">
    <citation type="submission" date="2019-02" db="EMBL/GenBank/DDBJ databases">
        <title>Opniocepnalus argus genome.</title>
        <authorList>
            <person name="Zhou C."/>
            <person name="Xiao S."/>
        </authorList>
    </citation>
    <scope>NUCLEOTIDE SEQUENCE [LARGE SCALE GENOMIC DNA]</scope>
    <source>
        <strain evidence="7">OARG1902GOOAL</strain>
        <tissue evidence="7">Muscle</tissue>
    </source>
</reference>
<evidence type="ECO:0000313" key="8">
    <source>
        <dbReference type="Proteomes" id="UP000503349"/>
    </source>
</evidence>
<sequence>MASIAPFSRRQWASQSLRVTAKELSIVSARAKTNAIAERFSKYQMAAEEGNAEKKTVTEPLPSTLCSGNLSVLKKRWELQQQQQQEPSSSHQSQTQTTPCRSINPQTHSSPSAGLKPILAPQIESDNLKSTKLSQDQDTQPKTNSETSESTSNQLLSAQAEDLTDMEAKASRHSEGQQRAAEVPDCEKPSVPLTSLKKMFEKAENLTDKASPVQGQGGVRKGTEVSREQTSRGNASNMDQLLGDESLAESTPLKDRMALYKAAISKQDVPSTSVSNDQLDSVCGKQKENVPPLNLDMSPESEPNSKKSFTAESNGSATATPQKDPSQPKTPRSFHLPVRETCVTCLKTVYPLERLVANQHVYHTSCFRCSHCSTKLSLANYASLHNSIYCKPHFSQLFKAKGNYDEGFGHRPHKELWESKGEDGEASPETKPSIQSPASASDLESPCVEDSPLAKVNVLKATMEALGQGASEKADKPAETRRLKISWPPHTEPEDNPSVATTSPEGCPVNKPIRAKWPPEEDSPSEQDRETSSPRWNVSLKERSMPFMPVESRKQSPPLHVDDRQPGPELQHNGQSSHSQTPTEDSCLDVHASSGEDEQESEDLIGHHLTNEENQTPGGQPEQEEEEEHLMEEEEEEEEEEEDEMPPLKHPETPTEPTAISSPEEEVDASCSPQDVGFWDGEDMDDKGDVDQQEALTVEEMIKRNRCYEDEEEEEDV</sequence>
<organism evidence="7 8">
    <name type="scientific">Channa argus</name>
    <name type="common">Northern snakehead</name>
    <name type="synonym">Ophicephalus argus</name>
    <dbReference type="NCBI Taxonomy" id="215402"/>
    <lineage>
        <taxon>Eukaryota</taxon>
        <taxon>Metazoa</taxon>
        <taxon>Chordata</taxon>
        <taxon>Craniata</taxon>
        <taxon>Vertebrata</taxon>
        <taxon>Euteleostomi</taxon>
        <taxon>Actinopterygii</taxon>
        <taxon>Neopterygii</taxon>
        <taxon>Teleostei</taxon>
        <taxon>Neoteleostei</taxon>
        <taxon>Acanthomorphata</taxon>
        <taxon>Anabantaria</taxon>
        <taxon>Anabantiformes</taxon>
        <taxon>Channoidei</taxon>
        <taxon>Channidae</taxon>
        <taxon>Channa</taxon>
    </lineage>
</organism>
<name>A0A6G1Q494_CHAAH</name>
<dbReference type="PANTHER" id="PTHR24206">
    <property type="entry name" value="OS06G0237300 PROTEIN"/>
    <property type="match status" value="1"/>
</dbReference>
<dbReference type="Pfam" id="PF00412">
    <property type="entry name" value="LIM"/>
    <property type="match status" value="1"/>
</dbReference>
<feature type="region of interest" description="Disordered" evidence="5">
    <location>
        <begin position="467"/>
        <end position="696"/>
    </location>
</feature>
<feature type="region of interest" description="Disordered" evidence="5">
    <location>
        <begin position="77"/>
        <end position="190"/>
    </location>
</feature>
<keyword evidence="1 4" id="KW-0479">Metal-binding</keyword>
<dbReference type="Proteomes" id="UP000503349">
    <property type="component" value="Chromosome 12"/>
</dbReference>
<keyword evidence="2 4" id="KW-0862">Zinc</keyword>
<reference evidence="8" key="2">
    <citation type="submission" date="2019-02" db="EMBL/GenBank/DDBJ databases">
        <title>Opniocepnalus argus Var Kimnra genome.</title>
        <authorList>
            <person name="Zhou C."/>
            <person name="Xiao S."/>
        </authorList>
    </citation>
    <scope>NUCLEOTIDE SEQUENCE [LARGE SCALE GENOMIC DNA]</scope>
</reference>
<evidence type="ECO:0000256" key="4">
    <source>
        <dbReference type="PROSITE-ProRule" id="PRU00125"/>
    </source>
</evidence>
<evidence type="ECO:0000256" key="3">
    <source>
        <dbReference type="ARBA" id="ARBA00023038"/>
    </source>
</evidence>
<keyword evidence="3 4" id="KW-0440">LIM domain</keyword>
<proteinExistence type="predicted"/>
<dbReference type="CDD" id="cd09485">
    <property type="entry name" value="LIM_Eplin_alpha_beta"/>
    <property type="match status" value="1"/>
</dbReference>
<dbReference type="Gene3D" id="2.10.110.10">
    <property type="entry name" value="Cysteine Rich Protein"/>
    <property type="match status" value="1"/>
</dbReference>
<dbReference type="SMART" id="SM00132">
    <property type="entry name" value="LIM"/>
    <property type="match status" value="1"/>
</dbReference>
<feature type="compositionally biased region" description="Polar residues" evidence="5">
    <location>
        <begin position="572"/>
        <end position="584"/>
    </location>
</feature>
<feature type="region of interest" description="Disordered" evidence="5">
    <location>
        <begin position="411"/>
        <end position="447"/>
    </location>
</feature>
<dbReference type="EMBL" id="CM015723">
    <property type="protein sequence ID" value="KAF3697355.1"/>
    <property type="molecule type" value="Genomic_DNA"/>
</dbReference>
<feature type="region of interest" description="Disordered" evidence="5">
    <location>
        <begin position="284"/>
        <end position="333"/>
    </location>
</feature>
<feature type="region of interest" description="Disordered" evidence="5">
    <location>
        <begin position="204"/>
        <end position="249"/>
    </location>
</feature>
<feature type="compositionally biased region" description="Basic and acidic residues" evidence="5">
    <location>
        <begin position="166"/>
        <end position="176"/>
    </location>
</feature>
<feature type="compositionally biased region" description="Polar residues" evidence="5">
    <location>
        <begin position="430"/>
        <end position="439"/>
    </location>
</feature>
<feature type="domain" description="LIM zinc-binding" evidence="6">
    <location>
        <begin position="340"/>
        <end position="400"/>
    </location>
</feature>
<feature type="compositionally biased region" description="Polar residues" evidence="5">
    <location>
        <begin position="99"/>
        <end position="112"/>
    </location>
</feature>